<reference evidence="1" key="1">
    <citation type="journal article" date="2020" name="mSystems">
        <title>Genome- and Community-Level Interaction Insights into Carbon Utilization and Element Cycling Functions of Hydrothermarchaeota in Hydrothermal Sediment.</title>
        <authorList>
            <person name="Zhou Z."/>
            <person name="Liu Y."/>
            <person name="Xu W."/>
            <person name="Pan J."/>
            <person name="Luo Z.H."/>
            <person name="Li M."/>
        </authorList>
    </citation>
    <scope>NUCLEOTIDE SEQUENCE [LARGE SCALE GENOMIC DNA]</scope>
    <source>
        <strain evidence="1">SpSt-246</strain>
    </source>
</reference>
<dbReference type="EMBL" id="DSKL01000180">
    <property type="protein sequence ID" value="HEH82230.1"/>
    <property type="molecule type" value="Genomic_DNA"/>
</dbReference>
<name>A0A7C2GDM6_9DEIN</name>
<dbReference type="GO" id="GO:0010124">
    <property type="term" value="P:phenylacetate catabolic process"/>
    <property type="evidence" value="ECO:0007669"/>
    <property type="project" value="InterPro"/>
</dbReference>
<dbReference type="PIRSF" id="PIRSF037834">
    <property type="entry name" value="PA_CoA_Oase3"/>
    <property type="match status" value="1"/>
</dbReference>
<dbReference type="InterPro" id="IPR009078">
    <property type="entry name" value="Ferritin-like_SF"/>
</dbReference>
<dbReference type="GO" id="GO:0005829">
    <property type="term" value="C:cytosol"/>
    <property type="evidence" value="ECO:0007669"/>
    <property type="project" value="TreeGrafter"/>
</dbReference>
<gene>
    <name evidence="1" type="primary">paaI</name>
    <name evidence="1" type="ORF">ENP73_04370</name>
</gene>
<evidence type="ECO:0000313" key="1">
    <source>
        <dbReference type="EMBL" id="HEH82230.1"/>
    </source>
</evidence>
<comment type="caution">
    <text evidence="1">The sequence shown here is derived from an EMBL/GenBank/DDBJ whole genome shotgun (WGS) entry which is preliminary data.</text>
</comment>
<dbReference type="InterPro" id="IPR007814">
    <property type="entry name" value="PaaA_PaaC"/>
</dbReference>
<protein>
    <submittedName>
        <fullName evidence="1">Phenylacetate-CoA oxygenase subunit PaaI</fullName>
    </submittedName>
</protein>
<dbReference type="InterPro" id="IPR052703">
    <property type="entry name" value="Aromatic_CoA_ox/epox"/>
</dbReference>
<dbReference type="Gene3D" id="1.20.1260.10">
    <property type="match status" value="1"/>
</dbReference>
<dbReference type="PANTHER" id="PTHR30458">
    <property type="entry name" value="PHENYLACETIC ACID DEGRADATION PROTEIN PAA"/>
    <property type="match status" value="1"/>
</dbReference>
<dbReference type="InterPro" id="IPR011882">
    <property type="entry name" value="PaaC"/>
</dbReference>
<dbReference type="InterPro" id="IPR012347">
    <property type="entry name" value="Ferritin-like"/>
</dbReference>
<proteinExistence type="predicted"/>
<organism evidence="1">
    <name type="scientific">Thermus islandicus</name>
    <dbReference type="NCBI Taxonomy" id="540988"/>
    <lineage>
        <taxon>Bacteria</taxon>
        <taxon>Thermotogati</taxon>
        <taxon>Deinococcota</taxon>
        <taxon>Deinococci</taxon>
        <taxon>Thermales</taxon>
        <taxon>Thermaceae</taxon>
        <taxon>Thermus</taxon>
    </lineage>
</organism>
<sequence length="252" mass="29040">MLDPRLKEALIAKLTALADDEVVLAQRLSEWVAHAPILEEDIAIANLAQDELGHAKLYLELRRELDGSDPDELVFLRDPLEYQNAVLVELPRGDWAFTMVRQYLFDLYESLWLEEARRSAYPPLAEVAERALKEERFHLRHSALWVERLGQGTEESHARAQKALDALFPYAKQLFVPLPGEEELGAAGYVPEVKALWGRYLEEATRHLERSGLKVPEGGYVPKSRREHTEYLWSLLAEMQSVARWDREARAW</sequence>
<dbReference type="Pfam" id="PF05138">
    <property type="entry name" value="PaaA_PaaC"/>
    <property type="match status" value="1"/>
</dbReference>
<accession>A0A7C2GDM6</accession>
<dbReference type="AlphaFoldDB" id="A0A7C2GDM6"/>
<dbReference type="PANTHER" id="PTHR30458:SF0">
    <property type="entry name" value="1,2-PHENYLACETYL-COA EPOXIDASE, SUBUNIT C"/>
    <property type="match status" value="1"/>
</dbReference>
<dbReference type="NCBIfam" id="TIGR02158">
    <property type="entry name" value="PA_CoA_Oxy3"/>
    <property type="match status" value="1"/>
</dbReference>
<dbReference type="SUPFAM" id="SSF47240">
    <property type="entry name" value="Ferritin-like"/>
    <property type="match status" value="1"/>
</dbReference>